<feature type="transmembrane region" description="Helical" evidence="2">
    <location>
        <begin position="525"/>
        <end position="548"/>
    </location>
</feature>
<dbReference type="InterPro" id="IPR007720">
    <property type="entry name" value="PigQ/GPI1"/>
</dbReference>
<feature type="transmembrane region" description="Helical" evidence="2">
    <location>
        <begin position="273"/>
        <end position="295"/>
    </location>
</feature>
<feature type="compositionally biased region" description="Low complexity" evidence="1">
    <location>
        <begin position="688"/>
        <end position="703"/>
    </location>
</feature>
<dbReference type="GO" id="GO:0016020">
    <property type="term" value="C:membrane"/>
    <property type="evidence" value="ECO:0007669"/>
    <property type="project" value="InterPro"/>
</dbReference>
<comment type="caution">
    <text evidence="3">The sequence shown here is derived from an EMBL/GenBank/DDBJ whole genome shotgun (WGS) entry which is preliminary data.</text>
</comment>
<feature type="transmembrane region" description="Helical" evidence="2">
    <location>
        <begin position="426"/>
        <end position="449"/>
    </location>
</feature>
<keyword evidence="2" id="KW-1133">Transmembrane helix</keyword>
<feature type="region of interest" description="Disordered" evidence="1">
    <location>
        <begin position="677"/>
        <end position="703"/>
    </location>
</feature>
<gene>
    <name evidence="3" type="ORF">AGERDE_LOCUS3976</name>
</gene>
<evidence type="ECO:0000256" key="1">
    <source>
        <dbReference type="SAM" id="MobiDB-lite"/>
    </source>
</evidence>
<dbReference type="AlphaFoldDB" id="A0A9N8WRC5"/>
<organism evidence="3 4">
    <name type="scientific">Ambispora gerdemannii</name>
    <dbReference type="NCBI Taxonomy" id="144530"/>
    <lineage>
        <taxon>Eukaryota</taxon>
        <taxon>Fungi</taxon>
        <taxon>Fungi incertae sedis</taxon>
        <taxon>Mucoromycota</taxon>
        <taxon>Glomeromycotina</taxon>
        <taxon>Glomeromycetes</taxon>
        <taxon>Archaeosporales</taxon>
        <taxon>Ambisporaceae</taxon>
        <taxon>Ambispora</taxon>
    </lineage>
</organism>
<reference evidence="3" key="1">
    <citation type="submission" date="2021-06" db="EMBL/GenBank/DDBJ databases">
        <authorList>
            <person name="Kallberg Y."/>
            <person name="Tangrot J."/>
            <person name="Rosling A."/>
        </authorList>
    </citation>
    <scope>NUCLEOTIDE SEQUENCE</scope>
    <source>
        <strain evidence="3">MT106</strain>
    </source>
</reference>
<proteinExistence type="predicted"/>
<protein>
    <submittedName>
        <fullName evidence="3">10806_t:CDS:1</fullName>
    </submittedName>
</protein>
<sequence>MNTPGAVSKIFWPVHICSPQTLPGFLVGWNVRNFTVCVAAVISDVKLKDLEATLSVLSTDNRSSFVYMSEVCGAPPIVLGVLTVDSSEDVDTENILRAEGVSEKTKTANLWMTIHLQHNNMPSLRSIDCCGFRYSDVSLEIILYKQPNPTLLQYLSLEPLILDISKNNNSTKSEQESTTIKNMKKITSTRIRSSRKEKSHANDMDLILNQVNSSHETEKAIRSRCKAFQTRRNRRSASVSEAVKKSAVGLGMFLKKGLMYPILFLAPLIRPTIAHPILFFLVLVRVFAEIVLWILNIRFPNWLLNGISLKDLSATAQQIDLRLQQACFWPWQFMLQRRRDWTNIETTRAQYISFHNSMWLVANDIIIGVAIGFFLMDNNEAMAKLIMDDYLNHYAMERLEKMIVWLMGWPAGLKLNSELDKFLGELFLWLILLWKGCITNIEPMVPIIIKMIGLSGMLGASMVLSLLSDFLSFMTIHIYSFYMVAARIFNWQLNILYSLFNLFQGKKWNTLRNRIDSCDYDLDQLLLGTILFTLLTFLFPTIIVYYATFALSRVGVIFLQAVMETLLAFFNHFPLFAIMLRFSDPERLPGGLRFEKCDPNYFATYEMPLARVFKGLKSVWPWTTTPSRKLIQPLNNNQKTSNNATMISNSMSQIHKDVNQNQIIRRRKSRVTIAVNGVPSSHSISPQASNTPLPATPPSSSSPKVSYLFLHVSV</sequence>
<dbReference type="PANTHER" id="PTHR21329">
    <property type="entry name" value="PHOSPHATIDYLINOSITOL N-ACETYLGLUCOSAMINYLTRANSFERASE SUBUNIT Q-RELATED"/>
    <property type="match status" value="1"/>
</dbReference>
<evidence type="ECO:0000256" key="2">
    <source>
        <dbReference type="SAM" id="Phobius"/>
    </source>
</evidence>
<dbReference type="PANTHER" id="PTHR21329:SF3">
    <property type="entry name" value="PHOSPHATIDYLINOSITOL N-ACETYLGLUCOSAMINYLTRANSFERASE SUBUNIT Q"/>
    <property type="match status" value="1"/>
</dbReference>
<keyword evidence="4" id="KW-1185">Reference proteome</keyword>
<feature type="transmembrane region" description="Helical" evidence="2">
    <location>
        <begin position="461"/>
        <end position="482"/>
    </location>
</feature>
<name>A0A9N8WRC5_9GLOM</name>
<feature type="transmembrane region" description="Helical" evidence="2">
    <location>
        <begin position="554"/>
        <end position="578"/>
    </location>
</feature>
<keyword evidence="2" id="KW-0812">Transmembrane</keyword>
<feature type="transmembrane region" description="Helical" evidence="2">
    <location>
        <begin position="358"/>
        <end position="376"/>
    </location>
</feature>
<evidence type="ECO:0000313" key="4">
    <source>
        <dbReference type="Proteomes" id="UP000789831"/>
    </source>
</evidence>
<dbReference type="OrthoDB" id="70250at2759"/>
<evidence type="ECO:0000313" key="3">
    <source>
        <dbReference type="EMBL" id="CAG8495534.1"/>
    </source>
</evidence>
<dbReference type="EMBL" id="CAJVPL010000426">
    <property type="protein sequence ID" value="CAG8495534.1"/>
    <property type="molecule type" value="Genomic_DNA"/>
</dbReference>
<dbReference type="GO" id="GO:0005783">
    <property type="term" value="C:endoplasmic reticulum"/>
    <property type="evidence" value="ECO:0007669"/>
    <property type="project" value="TreeGrafter"/>
</dbReference>
<dbReference type="GO" id="GO:0006506">
    <property type="term" value="P:GPI anchor biosynthetic process"/>
    <property type="evidence" value="ECO:0007669"/>
    <property type="project" value="InterPro"/>
</dbReference>
<feature type="compositionally biased region" description="Polar residues" evidence="1">
    <location>
        <begin position="678"/>
        <end position="687"/>
    </location>
</feature>
<accession>A0A9N8WRC5</accession>
<keyword evidence="2" id="KW-0472">Membrane</keyword>
<dbReference type="Pfam" id="PF05024">
    <property type="entry name" value="Gpi1"/>
    <property type="match status" value="1"/>
</dbReference>
<dbReference type="Proteomes" id="UP000789831">
    <property type="component" value="Unassembled WGS sequence"/>
</dbReference>